<dbReference type="Proteomes" id="UP000306544">
    <property type="component" value="Unassembled WGS sequence"/>
</dbReference>
<evidence type="ECO:0000259" key="3">
    <source>
        <dbReference type="Pfam" id="PF04024"/>
    </source>
</evidence>
<gene>
    <name evidence="4" type="ORF">FEF27_05335</name>
</gene>
<feature type="transmembrane region" description="Helical" evidence="2">
    <location>
        <begin position="277"/>
        <end position="302"/>
    </location>
</feature>
<keyword evidence="5" id="KW-1185">Reference proteome</keyword>
<keyword evidence="2" id="KW-0812">Transmembrane</keyword>
<sequence length="476" mass="50510">MSSGADRPEAGHHVFSWVRTLGVHRPDDAWVGGVCAAAAEKLRWDTALVRGIAVVAFLIFFSPVALFYGLAWLFLPNREGEIHAQQALRGSFPIGFWGAGAMTLVGAVNVFTPNIVGPFAILLNLVVISLVAWLVWTIFRSYQRSAADRAASPDGGAPTEESADVAPRPTRAPRKDGKPAWYPKEGPPPAADPSAASANGADTMGQGESSLDRSSPARADHTMLSAAGAQKTARKTPENPRIAEENRRRRMVTFGLVLLAVPAIAGAMWFATVVGLAATSAVLLGLALVVVLLALLHLGAAIRGKRGRAGLLGTFTVLMMVVFFFAPENLQNSSNHVLGNYTTQAETVNTAFANTTVDLRHLGEDLRAGDGETAGPAPAVDTAVELNNAFAHTTLILPDDLFWELDPGNFLGNIDIRTQHERQTQQGLGGSPQSYGPESAAGPVEVRVSNAFGNVVIYDQATYAQEELGDSDEEAS</sequence>
<evidence type="ECO:0000313" key="4">
    <source>
        <dbReference type="EMBL" id="TLP77113.1"/>
    </source>
</evidence>
<feature type="region of interest" description="Disordered" evidence="1">
    <location>
        <begin position="149"/>
        <end position="245"/>
    </location>
</feature>
<dbReference type="EMBL" id="VAWA01000005">
    <property type="protein sequence ID" value="TLP77113.1"/>
    <property type="molecule type" value="Genomic_DNA"/>
</dbReference>
<organism evidence="4 5">
    <name type="scientific">Nesterenkonia sphaerica</name>
    <dbReference type="NCBI Taxonomy" id="1804988"/>
    <lineage>
        <taxon>Bacteria</taxon>
        <taxon>Bacillati</taxon>
        <taxon>Actinomycetota</taxon>
        <taxon>Actinomycetes</taxon>
        <taxon>Micrococcales</taxon>
        <taxon>Micrococcaceae</taxon>
        <taxon>Nesterenkonia</taxon>
    </lineage>
</organism>
<feature type="transmembrane region" description="Helical" evidence="2">
    <location>
        <begin position="309"/>
        <end position="326"/>
    </location>
</feature>
<feature type="compositionally biased region" description="Low complexity" evidence="1">
    <location>
        <begin position="192"/>
        <end position="202"/>
    </location>
</feature>
<feature type="transmembrane region" description="Helical" evidence="2">
    <location>
        <begin position="115"/>
        <end position="139"/>
    </location>
</feature>
<proteinExistence type="predicted"/>
<evidence type="ECO:0000256" key="2">
    <source>
        <dbReference type="SAM" id="Phobius"/>
    </source>
</evidence>
<dbReference type="Pfam" id="PF04024">
    <property type="entry name" value="PspC"/>
    <property type="match status" value="1"/>
</dbReference>
<reference evidence="4 5" key="1">
    <citation type="submission" date="2019-05" db="EMBL/GenBank/DDBJ databases">
        <title>Nesterenkonia sp. GY239, isolated from the Southern Atlantic Ocean.</title>
        <authorList>
            <person name="Zhang G."/>
        </authorList>
    </citation>
    <scope>NUCLEOTIDE SEQUENCE [LARGE SCALE GENOMIC DNA]</scope>
    <source>
        <strain evidence="4 5">GY239</strain>
    </source>
</reference>
<accession>A0A5R9AER9</accession>
<keyword evidence="2" id="KW-0472">Membrane</keyword>
<feature type="region of interest" description="Disordered" evidence="1">
    <location>
        <begin position="421"/>
        <end position="441"/>
    </location>
</feature>
<dbReference type="OrthoDB" id="7359894at2"/>
<dbReference type="RefSeq" id="WP_138169826.1">
    <property type="nucleotide sequence ID" value="NZ_VAWA01000005.1"/>
</dbReference>
<comment type="caution">
    <text evidence="4">The sequence shown here is derived from an EMBL/GenBank/DDBJ whole genome shotgun (WGS) entry which is preliminary data.</text>
</comment>
<feature type="transmembrane region" description="Helical" evidence="2">
    <location>
        <begin position="52"/>
        <end position="75"/>
    </location>
</feature>
<evidence type="ECO:0000313" key="5">
    <source>
        <dbReference type="Proteomes" id="UP000306544"/>
    </source>
</evidence>
<feature type="compositionally biased region" description="Basic and acidic residues" evidence="1">
    <location>
        <begin position="235"/>
        <end position="245"/>
    </location>
</feature>
<feature type="transmembrane region" description="Helical" evidence="2">
    <location>
        <begin position="87"/>
        <end position="109"/>
    </location>
</feature>
<feature type="domain" description="Phage shock protein PspC N-terminal" evidence="3">
    <location>
        <begin position="25"/>
        <end position="77"/>
    </location>
</feature>
<evidence type="ECO:0000256" key="1">
    <source>
        <dbReference type="SAM" id="MobiDB-lite"/>
    </source>
</evidence>
<name>A0A5R9AER9_9MICC</name>
<keyword evidence="2" id="KW-1133">Transmembrane helix</keyword>
<dbReference type="InterPro" id="IPR007168">
    <property type="entry name" value="Phageshock_PspC_N"/>
</dbReference>
<protein>
    <submittedName>
        <fullName evidence="4">PspC domain-containing protein</fullName>
    </submittedName>
</protein>
<dbReference type="AlphaFoldDB" id="A0A5R9AER9"/>
<feature type="transmembrane region" description="Helical" evidence="2">
    <location>
        <begin position="251"/>
        <end position="271"/>
    </location>
</feature>